<dbReference type="AlphaFoldDB" id="A0A4Z2EZG3"/>
<feature type="region of interest" description="Disordered" evidence="1">
    <location>
        <begin position="1"/>
        <end position="45"/>
    </location>
</feature>
<sequence length="45" mass="4695">MLCVADDSGSNRQAPEDGGDPVDTTGVLVEERPPEESQGNPHCQG</sequence>
<evidence type="ECO:0000256" key="1">
    <source>
        <dbReference type="SAM" id="MobiDB-lite"/>
    </source>
</evidence>
<dbReference type="Proteomes" id="UP000314294">
    <property type="component" value="Unassembled WGS sequence"/>
</dbReference>
<organism evidence="2 3">
    <name type="scientific">Liparis tanakae</name>
    <name type="common">Tanaka's snailfish</name>
    <dbReference type="NCBI Taxonomy" id="230148"/>
    <lineage>
        <taxon>Eukaryota</taxon>
        <taxon>Metazoa</taxon>
        <taxon>Chordata</taxon>
        <taxon>Craniata</taxon>
        <taxon>Vertebrata</taxon>
        <taxon>Euteleostomi</taxon>
        <taxon>Actinopterygii</taxon>
        <taxon>Neopterygii</taxon>
        <taxon>Teleostei</taxon>
        <taxon>Neoteleostei</taxon>
        <taxon>Acanthomorphata</taxon>
        <taxon>Eupercaria</taxon>
        <taxon>Perciformes</taxon>
        <taxon>Cottioidei</taxon>
        <taxon>Cottales</taxon>
        <taxon>Liparidae</taxon>
        <taxon>Liparis</taxon>
    </lineage>
</organism>
<accession>A0A4Z2EZG3</accession>
<gene>
    <name evidence="2" type="ORF">EYF80_055478</name>
</gene>
<protein>
    <submittedName>
        <fullName evidence="2">Uncharacterized protein</fullName>
    </submittedName>
</protein>
<proteinExistence type="predicted"/>
<keyword evidence="3" id="KW-1185">Reference proteome</keyword>
<dbReference type="OrthoDB" id="438431at2759"/>
<dbReference type="EMBL" id="SRLO01001983">
    <property type="protein sequence ID" value="TNN34356.1"/>
    <property type="molecule type" value="Genomic_DNA"/>
</dbReference>
<name>A0A4Z2EZG3_9TELE</name>
<evidence type="ECO:0000313" key="3">
    <source>
        <dbReference type="Proteomes" id="UP000314294"/>
    </source>
</evidence>
<reference evidence="2 3" key="1">
    <citation type="submission" date="2019-03" db="EMBL/GenBank/DDBJ databases">
        <title>First draft genome of Liparis tanakae, snailfish: a comprehensive survey of snailfish specific genes.</title>
        <authorList>
            <person name="Kim W."/>
            <person name="Song I."/>
            <person name="Jeong J.-H."/>
            <person name="Kim D."/>
            <person name="Kim S."/>
            <person name="Ryu S."/>
            <person name="Song J.Y."/>
            <person name="Lee S.K."/>
        </authorList>
    </citation>
    <scope>NUCLEOTIDE SEQUENCE [LARGE SCALE GENOMIC DNA]</scope>
    <source>
        <tissue evidence="2">Muscle</tissue>
    </source>
</reference>
<comment type="caution">
    <text evidence="2">The sequence shown here is derived from an EMBL/GenBank/DDBJ whole genome shotgun (WGS) entry which is preliminary data.</text>
</comment>
<evidence type="ECO:0000313" key="2">
    <source>
        <dbReference type="EMBL" id="TNN34356.1"/>
    </source>
</evidence>